<dbReference type="PRINTS" id="PR00455">
    <property type="entry name" value="HTHTETR"/>
</dbReference>
<dbReference type="KEGG" id="mpd:MCP_0817"/>
<dbReference type="OrthoDB" id="135877at2157"/>
<feature type="DNA-binding region" description="H-T-H motif" evidence="4">
    <location>
        <begin position="33"/>
        <end position="52"/>
    </location>
</feature>
<sequence>MSERMERKKRQKRNTIIDKAERIMAKKGYWDMTMDDVAADADVAKGTIYLYFNSKESLCAAVVARIIADMNLAIKENLEGVEGGTARIVATATAVTEWNMSHPDKGSVLENAIMLKFKDVSDPNVREYVSQMSEQLQIMSDGYRMAIAEGSVRPDLDPLPTAIFLRMAYWVAMNPFRSHELIMQENGVDREALLNTAIDLIYHATHTDAKKHSSIKIKDINTRQRKAKAS</sequence>
<dbReference type="InterPro" id="IPR036271">
    <property type="entry name" value="Tet_transcr_reg_TetR-rel_C_sf"/>
</dbReference>
<dbReference type="GO" id="GO:0003677">
    <property type="term" value="F:DNA binding"/>
    <property type="evidence" value="ECO:0007669"/>
    <property type="project" value="UniProtKB-UniRule"/>
</dbReference>
<feature type="domain" description="HTH tetR-type" evidence="5">
    <location>
        <begin position="10"/>
        <end position="70"/>
    </location>
</feature>
<dbReference type="SUPFAM" id="SSF46689">
    <property type="entry name" value="Homeodomain-like"/>
    <property type="match status" value="1"/>
</dbReference>
<dbReference type="Gene3D" id="1.10.10.60">
    <property type="entry name" value="Homeodomain-like"/>
    <property type="match status" value="1"/>
</dbReference>
<organism evidence="6 7">
    <name type="scientific">Methanocella paludicola (strain DSM 17711 / JCM 13418 / NBRC 101707 / SANAE)</name>
    <dbReference type="NCBI Taxonomy" id="304371"/>
    <lineage>
        <taxon>Archaea</taxon>
        <taxon>Methanobacteriati</taxon>
        <taxon>Methanobacteriota</taxon>
        <taxon>Stenosarchaea group</taxon>
        <taxon>Methanomicrobia</taxon>
        <taxon>Methanocellales</taxon>
        <taxon>Methanocellaceae</taxon>
        <taxon>Methanocella</taxon>
    </lineage>
</organism>
<keyword evidence="2 4" id="KW-0238">DNA-binding</keyword>
<dbReference type="InterPro" id="IPR023772">
    <property type="entry name" value="DNA-bd_HTH_TetR-type_CS"/>
</dbReference>
<dbReference type="Pfam" id="PF00440">
    <property type="entry name" value="TetR_N"/>
    <property type="match status" value="1"/>
</dbReference>
<reference evidence="7" key="3">
    <citation type="journal article" date="2011" name="PLoS ONE">
        <title>Genome sequence of a mesophilic hydrogenotrophic methanogen Methanocella paludicola, the first cultivated representative of the order Methanocellales.</title>
        <authorList>
            <person name="Sakai S."/>
            <person name="Takaki Y."/>
            <person name="Shimamura S."/>
            <person name="Sekine M."/>
            <person name="Tajima T."/>
            <person name="Kosugi H."/>
            <person name="Ichikawa N."/>
            <person name="Tasumi E."/>
            <person name="Hiraki A.T."/>
            <person name="Shimizu A."/>
            <person name="Kato Y."/>
            <person name="Nishiko R."/>
            <person name="Mori K."/>
            <person name="Fujita N."/>
            <person name="Imachi H."/>
            <person name="Takai K."/>
        </authorList>
    </citation>
    <scope>NUCLEOTIDE SEQUENCE [LARGE SCALE GENOMIC DNA]</scope>
    <source>
        <strain evidence="7">DSM 17711 / JCM 13418 / NBRC 101707 / SANAE</strain>
    </source>
</reference>
<dbReference type="RefSeq" id="WP_012899568.1">
    <property type="nucleotide sequence ID" value="NC_013665.1"/>
</dbReference>
<evidence type="ECO:0000259" key="5">
    <source>
        <dbReference type="PROSITE" id="PS50977"/>
    </source>
</evidence>
<dbReference type="PROSITE" id="PS50977">
    <property type="entry name" value="HTH_TETR_2"/>
    <property type="match status" value="1"/>
</dbReference>
<evidence type="ECO:0000313" key="7">
    <source>
        <dbReference type="Proteomes" id="UP000001882"/>
    </source>
</evidence>
<dbReference type="InParanoid" id="D1YWR7"/>
<dbReference type="PANTHER" id="PTHR47506:SF6">
    <property type="entry name" value="HTH-TYPE TRANSCRIPTIONAL REPRESSOR NEMR"/>
    <property type="match status" value="1"/>
</dbReference>
<dbReference type="InterPro" id="IPR001647">
    <property type="entry name" value="HTH_TetR"/>
</dbReference>
<dbReference type="EMBL" id="AP011532">
    <property type="protein sequence ID" value="BAI60889.1"/>
    <property type="molecule type" value="Genomic_DNA"/>
</dbReference>
<accession>D1YWR7</accession>
<reference evidence="6 7" key="2">
    <citation type="journal article" date="2008" name="Int. J. Syst. Evol. Microbiol.">
        <title>Methanocella paludicola gen. nov., sp. nov., a methane-producing archaeon, the first isolate of the lineage 'Rice Cluster I', and proposal of the new archaeal order Methanocellales ord. nov.</title>
        <authorList>
            <person name="Sakai S."/>
            <person name="Imachi H."/>
            <person name="Hanada S."/>
            <person name="Ohashi A."/>
            <person name="Harada H."/>
            <person name="Kamagata Y."/>
        </authorList>
    </citation>
    <scope>NUCLEOTIDE SEQUENCE [LARGE SCALE GENOMIC DNA]</scope>
    <source>
        <strain evidence="7">DSM 17711 / JCM 13418 / NBRC 101707 / SANAE</strain>
    </source>
</reference>
<dbReference type="AlphaFoldDB" id="D1YWR7"/>
<dbReference type="InterPro" id="IPR009057">
    <property type="entry name" value="Homeodomain-like_sf"/>
</dbReference>
<evidence type="ECO:0000256" key="2">
    <source>
        <dbReference type="ARBA" id="ARBA00023125"/>
    </source>
</evidence>
<dbReference type="STRING" id="304371.MCP_0817"/>
<dbReference type="SUPFAM" id="SSF48498">
    <property type="entry name" value="Tetracyclin repressor-like, C-terminal domain"/>
    <property type="match status" value="1"/>
</dbReference>
<dbReference type="eggNOG" id="arCOG02644">
    <property type="taxonomic scope" value="Archaea"/>
</dbReference>
<dbReference type="GeneID" id="8680852"/>
<evidence type="ECO:0000256" key="4">
    <source>
        <dbReference type="PROSITE-ProRule" id="PRU00335"/>
    </source>
</evidence>
<evidence type="ECO:0000313" key="6">
    <source>
        <dbReference type="EMBL" id="BAI60889.1"/>
    </source>
</evidence>
<evidence type="ECO:0000256" key="1">
    <source>
        <dbReference type="ARBA" id="ARBA00023015"/>
    </source>
</evidence>
<evidence type="ECO:0000256" key="3">
    <source>
        <dbReference type="ARBA" id="ARBA00023163"/>
    </source>
</evidence>
<keyword evidence="3" id="KW-0804">Transcription</keyword>
<keyword evidence="1" id="KW-0805">Transcription regulation</keyword>
<keyword evidence="7" id="KW-1185">Reference proteome</keyword>
<reference evidence="6 7" key="1">
    <citation type="journal article" date="2007" name="Appl. Environ. Microbiol.">
        <title>Isolation of key methanogens for global methane emission from rice paddy fields: a novel isolate affiliated with the clone cluster rice cluster I.</title>
        <authorList>
            <person name="Sakai S."/>
            <person name="Imachi H."/>
            <person name="Sekiguchi Y."/>
            <person name="Ohashi A."/>
            <person name="Harada H."/>
            <person name="Kamagata Y."/>
        </authorList>
    </citation>
    <scope>NUCLEOTIDE SEQUENCE [LARGE SCALE GENOMIC DNA]</scope>
    <source>
        <strain evidence="7">DSM 17711 / JCM 13418 / NBRC 101707 / SANAE</strain>
    </source>
</reference>
<proteinExistence type="predicted"/>
<dbReference type="PANTHER" id="PTHR47506">
    <property type="entry name" value="TRANSCRIPTIONAL REGULATORY PROTEIN"/>
    <property type="match status" value="1"/>
</dbReference>
<dbReference type="PROSITE" id="PS01081">
    <property type="entry name" value="HTH_TETR_1"/>
    <property type="match status" value="1"/>
</dbReference>
<gene>
    <name evidence="6" type="ordered locus">MCP_0817</name>
</gene>
<dbReference type="Gene3D" id="1.10.357.10">
    <property type="entry name" value="Tetracycline Repressor, domain 2"/>
    <property type="match status" value="1"/>
</dbReference>
<name>D1YWR7_METPS</name>
<protein>
    <submittedName>
        <fullName evidence="6">TetR family transcriptional regulator</fullName>
    </submittedName>
</protein>
<dbReference type="Proteomes" id="UP000001882">
    <property type="component" value="Chromosome"/>
</dbReference>